<organism evidence="1 2">
    <name type="scientific">Methanofollis formosanus</name>
    <dbReference type="NCBI Taxonomy" id="299308"/>
    <lineage>
        <taxon>Archaea</taxon>
        <taxon>Methanobacteriati</taxon>
        <taxon>Methanobacteriota</taxon>
        <taxon>Stenosarchaea group</taxon>
        <taxon>Methanomicrobia</taxon>
        <taxon>Methanomicrobiales</taxon>
        <taxon>Methanomicrobiaceae</taxon>
        <taxon>Methanofollis</taxon>
    </lineage>
</organism>
<dbReference type="EMBL" id="CP037968">
    <property type="protein sequence ID" value="QYZ77959.1"/>
    <property type="molecule type" value="Genomic_DNA"/>
</dbReference>
<evidence type="ECO:0008006" key="3">
    <source>
        <dbReference type="Google" id="ProtNLM"/>
    </source>
</evidence>
<reference evidence="1" key="1">
    <citation type="journal article" date="2005" name="Int. J. Syst. Evol. Microbiol.">
        <title>Methanofollis formosanus sp. nov., isolated from a fish pond.</title>
        <authorList>
            <person name="Wu S.Y."/>
            <person name="Chen S.C."/>
            <person name="Lai M.C."/>
        </authorList>
    </citation>
    <scope>NUCLEOTIDE SEQUENCE</scope>
    <source>
        <strain evidence="1">ML15</strain>
    </source>
</reference>
<dbReference type="Proteomes" id="UP000826709">
    <property type="component" value="Chromosome"/>
</dbReference>
<name>A0A8G0ZW62_9EURY</name>
<reference evidence="1" key="2">
    <citation type="submission" date="2019-03" db="EMBL/GenBank/DDBJ databases">
        <authorList>
            <person name="Chen S.-C."/>
            <person name="Wu S.-Y."/>
            <person name="Lai M.-C."/>
        </authorList>
    </citation>
    <scope>NUCLEOTIDE SEQUENCE</scope>
    <source>
        <strain evidence="1">ML15</strain>
    </source>
</reference>
<dbReference type="OrthoDB" id="148370at2157"/>
<dbReference type="SUPFAM" id="SSF48537">
    <property type="entry name" value="Phospholipase C/P1 nuclease"/>
    <property type="match status" value="1"/>
</dbReference>
<proteinExistence type="predicted"/>
<dbReference type="Gene3D" id="1.10.575.10">
    <property type="entry name" value="P1 Nuclease"/>
    <property type="match status" value="1"/>
</dbReference>
<keyword evidence="2" id="KW-1185">Reference proteome</keyword>
<dbReference type="KEGG" id="mfk:E2N92_00215"/>
<evidence type="ECO:0000313" key="2">
    <source>
        <dbReference type="Proteomes" id="UP000826709"/>
    </source>
</evidence>
<dbReference type="InterPro" id="IPR008947">
    <property type="entry name" value="PLipase_C/P1_nuclease_dom_sf"/>
</dbReference>
<accession>A0A8G0ZW62</accession>
<evidence type="ECO:0000313" key="1">
    <source>
        <dbReference type="EMBL" id="QYZ77959.1"/>
    </source>
</evidence>
<sequence length="324" mass="36711">MQTKCRLGAIIALMIAGTFLVSAVSASIDGERYGPIEPEHVEPVDDHFIPSFEEKNYVITAIESSSLSEDEKDDLINNLEKVWSLDPNLSESERNEIINQASLIVLSHYRIDSNIRPFWSGYTEYNADGTHNVLAETAGQNMGLSSQKCRILNENSADPDTWGIPQMVEHYSWGGAGKKTQEYANRAAAVFMEDPNDPQGYEYLSWAMHYMSDVANPWHTQQLWAQGNHETYEKGYVLDEMVSGHNFKQVITNAPLYYYEISSPAESAGNLADFSSRYFSYIDDKINNDPDWKNDPTVVEYTEDVLEEALRYNMGLVDYAVNYS</sequence>
<dbReference type="RefSeq" id="WP_220681701.1">
    <property type="nucleotide sequence ID" value="NZ_CP037968.1"/>
</dbReference>
<gene>
    <name evidence="1" type="ORF">E2N92_00215</name>
</gene>
<protein>
    <recommendedName>
        <fullName evidence="3">Phospholipase C</fullName>
    </recommendedName>
</protein>
<dbReference type="AlphaFoldDB" id="A0A8G0ZW62"/>
<dbReference type="GO" id="GO:0016788">
    <property type="term" value="F:hydrolase activity, acting on ester bonds"/>
    <property type="evidence" value="ECO:0007669"/>
    <property type="project" value="InterPro"/>
</dbReference>